<feature type="transmembrane region" description="Helical" evidence="1">
    <location>
        <begin position="12"/>
        <end position="29"/>
    </location>
</feature>
<evidence type="ECO:0000313" key="3">
    <source>
        <dbReference type="Proteomes" id="UP000032046"/>
    </source>
</evidence>
<comment type="caution">
    <text evidence="2">The sequence shown here is derived from an EMBL/GenBank/DDBJ whole genome shotgun (WGS) entry which is preliminary data.</text>
</comment>
<dbReference type="AlphaFoldDB" id="A0A0D0J128"/>
<dbReference type="RefSeq" id="WP_156132480.1">
    <property type="nucleotide sequence ID" value="NZ_JXQK01000045.1"/>
</dbReference>
<reference evidence="2 3" key="1">
    <citation type="submission" date="2015-01" db="EMBL/GenBank/DDBJ databases">
        <title>Comparative genomics of non-oral Prevotella species.</title>
        <authorList>
            <person name="Accetto T."/>
            <person name="Nograsek B."/>
            <person name="Avgustin G."/>
        </authorList>
    </citation>
    <scope>NUCLEOTIDE SEQUENCE [LARGE SCALE GENOMIC DNA]</scope>
    <source>
        <strain evidence="2 3">P5-119</strain>
    </source>
</reference>
<evidence type="ECO:0000313" key="2">
    <source>
        <dbReference type="EMBL" id="KIP63271.1"/>
    </source>
</evidence>
<accession>A0A0D0J128</accession>
<evidence type="ECO:0000256" key="1">
    <source>
        <dbReference type="SAM" id="Phobius"/>
    </source>
</evidence>
<keyword evidence="1" id="KW-0812">Transmembrane</keyword>
<protein>
    <submittedName>
        <fullName evidence="2">Uncharacterized protein</fullName>
    </submittedName>
</protein>
<keyword evidence="1" id="KW-1133">Transmembrane helix</keyword>
<name>A0A0D0J128_9BACT</name>
<keyword evidence="3" id="KW-1185">Reference proteome</keyword>
<sequence>MLRKILTKVIKLFCLFIMTAITNVCYFEIGHDKGWPRADIMYSRYHKTVAGIIAHIPSPANTIVNGFDYISGKMRLITQRQEYRKPEKEEPPKIFQWKDEDYPKLLLHLQMEGQQQR</sequence>
<dbReference type="EMBL" id="JXQK01000045">
    <property type="protein sequence ID" value="KIP63271.1"/>
    <property type="molecule type" value="Genomic_DNA"/>
</dbReference>
<keyword evidence="1" id="KW-0472">Membrane</keyword>
<dbReference type="Proteomes" id="UP000032046">
    <property type="component" value="Unassembled WGS sequence"/>
</dbReference>
<proteinExistence type="predicted"/>
<organism evidence="2 3">
    <name type="scientific">Prevotella pectinovora</name>
    <dbReference type="NCBI Taxonomy" id="1602169"/>
    <lineage>
        <taxon>Bacteria</taxon>
        <taxon>Pseudomonadati</taxon>
        <taxon>Bacteroidota</taxon>
        <taxon>Bacteroidia</taxon>
        <taxon>Bacteroidales</taxon>
        <taxon>Prevotellaceae</taxon>
        <taxon>Prevotella</taxon>
    </lineage>
</organism>
<gene>
    <name evidence="2" type="ORF">ST44_04115</name>
</gene>